<evidence type="ECO:0000256" key="1">
    <source>
        <dbReference type="ARBA" id="ARBA00013201"/>
    </source>
</evidence>
<evidence type="ECO:0000256" key="2">
    <source>
        <dbReference type="ARBA" id="ARBA00022801"/>
    </source>
</evidence>
<evidence type="ECO:0000256" key="3">
    <source>
        <dbReference type="ARBA" id="ARBA00022963"/>
    </source>
</evidence>
<dbReference type="GO" id="GO:0003847">
    <property type="term" value="F:1-alkyl-2-acetylglycerophosphocholine esterase activity"/>
    <property type="evidence" value="ECO:0007669"/>
    <property type="project" value="UniProtKB-EC"/>
</dbReference>
<dbReference type="eggNOG" id="KOG3847">
    <property type="taxonomic scope" value="Eukaryota"/>
</dbReference>
<dbReference type="RefSeq" id="XP_007414345.1">
    <property type="nucleotide sequence ID" value="XM_007414283.1"/>
</dbReference>
<keyword evidence="4" id="KW-0443">Lipid metabolism</keyword>
<name>F4RZ78_MELLP</name>
<dbReference type="PANTHER" id="PTHR10272:SF0">
    <property type="entry name" value="PLATELET-ACTIVATING FACTOR ACETYLHYDROLASE"/>
    <property type="match status" value="1"/>
</dbReference>
<feature type="non-terminal residue" evidence="6">
    <location>
        <position position="233"/>
    </location>
</feature>
<keyword evidence="2" id="KW-0378">Hydrolase</keyword>
<gene>
    <name evidence="6" type="ORF">MELLADRAFT_72815</name>
</gene>
<dbReference type="SUPFAM" id="SSF53474">
    <property type="entry name" value="alpha/beta-Hydrolases"/>
    <property type="match status" value="1"/>
</dbReference>
<evidence type="ECO:0000313" key="7">
    <source>
        <dbReference type="Proteomes" id="UP000001072"/>
    </source>
</evidence>
<evidence type="ECO:0000313" key="6">
    <source>
        <dbReference type="EMBL" id="EGG02360.1"/>
    </source>
</evidence>
<protein>
    <recommendedName>
        <fullName evidence="1">1-alkyl-2-acetylglycerophosphocholine esterase</fullName>
        <ecNumber evidence="1">3.1.1.47</ecNumber>
    </recommendedName>
</protein>
<dbReference type="STRING" id="747676.F4RZ78"/>
<feature type="compositionally biased region" description="Low complexity" evidence="5">
    <location>
        <begin position="30"/>
        <end position="39"/>
    </location>
</feature>
<dbReference type="Gene3D" id="3.40.50.1820">
    <property type="entry name" value="alpha/beta hydrolase"/>
    <property type="match status" value="1"/>
</dbReference>
<dbReference type="VEuPathDB" id="FungiDB:MELLADRAFT_72815"/>
<proteinExistence type="predicted"/>
<accession>F4RZ78</accession>
<dbReference type="HOGENOM" id="CLU_1192346_0_0_1"/>
<dbReference type="GO" id="GO:0016042">
    <property type="term" value="P:lipid catabolic process"/>
    <property type="evidence" value="ECO:0007669"/>
    <property type="project" value="UniProtKB-KW"/>
</dbReference>
<dbReference type="Proteomes" id="UP000001072">
    <property type="component" value="Unassembled WGS sequence"/>
</dbReference>
<dbReference type="AlphaFoldDB" id="F4RZ78"/>
<dbReference type="OrthoDB" id="2506965at2759"/>
<feature type="compositionally biased region" description="Polar residues" evidence="5">
    <location>
        <begin position="13"/>
        <end position="27"/>
    </location>
</feature>
<evidence type="ECO:0000256" key="5">
    <source>
        <dbReference type="SAM" id="MobiDB-lite"/>
    </source>
</evidence>
<keyword evidence="3" id="KW-0442">Lipid degradation</keyword>
<feature type="region of interest" description="Disordered" evidence="5">
    <location>
        <begin position="1"/>
        <end position="51"/>
    </location>
</feature>
<dbReference type="EC" id="3.1.1.47" evidence="1"/>
<dbReference type="InParanoid" id="F4RZ78"/>
<reference evidence="7" key="1">
    <citation type="journal article" date="2011" name="Proc. Natl. Acad. Sci. U.S.A.">
        <title>Obligate biotrophy features unraveled by the genomic analysis of rust fungi.</title>
        <authorList>
            <person name="Duplessis S."/>
            <person name="Cuomo C.A."/>
            <person name="Lin Y.-C."/>
            <person name="Aerts A."/>
            <person name="Tisserant E."/>
            <person name="Veneault-Fourrey C."/>
            <person name="Joly D.L."/>
            <person name="Hacquard S."/>
            <person name="Amselem J."/>
            <person name="Cantarel B.L."/>
            <person name="Chiu R."/>
            <person name="Coutinho P.M."/>
            <person name="Feau N."/>
            <person name="Field M."/>
            <person name="Frey P."/>
            <person name="Gelhaye E."/>
            <person name="Goldberg J."/>
            <person name="Grabherr M.G."/>
            <person name="Kodira C.D."/>
            <person name="Kohler A."/>
            <person name="Kuees U."/>
            <person name="Lindquist E.A."/>
            <person name="Lucas S.M."/>
            <person name="Mago R."/>
            <person name="Mauceli E."/>
            <person name="Morin E."/>
            <person name="Murat C."/>
            <person name="Pangilinan J.L."/>
            <person name="Park R."/>
            <person name="Pearson M."/>
            <person name="Quesneville H."/>
            <person name="Rouhier N."/>
            <person name="Sakthikumar S."/>
            <person name="Salamov A.A."/>
            <person name="Schmutz J."/>
            <person name="Selles B."/>
            <person name="Shapiro H."/>
            <person name="Tanguay P."/>
            <person name="Tuskan G.A."/>
            <person name="Henrissat B."/>
            <person name="Van de Peer Y."/>
            <person name="Rouze P."/>
            <person name="Ellis J.G."/>
            <person name="Dodds P.N."/>
            <person name="Schein J.E."/>
            <person name="Zhong S."/>
            <person name="Hamelin R.C."/>
            <person name="Grigoriev I.V."/>
            <person name="Szabo L.J."/>
            <person name="Martin F."/>
        </authorList>
    </citation>
    <scope>NUCLEOTIDE SEQUENCE [LARGE SCALE GENOMIC DNA]</scope>
    <source>
        <strain evidence="7">98AG31 / pathotype 3-4-7</strain>
    </source>
</reference>
<dbReference type="KEGG" id="mlr:MELLADRAFT_72815"/>
<keyword evidence="7" id="KW-1185">Reference proteome</keyword>
<sequence length="233" mass="25722">MTQSQIFKRVPISTRSQSSIDQPNQLHRSAPPTTAPPTTSKLDPTSQPKRRGRWKWSDLFTPFYLPRYDGTYNVGTLTLELPIPDSIPSQADNPLRLKENPNGPAFELNTSLMTIYYPTQATKAVSSGPTWITVSQIKGYFKFAGLDLIKRIIALPLVFLATARIKLPTLGSVPIAPSPSKHNLVLFCHGLTGNRTCYSQYCGQLAARGYVVAAIEHRDRSGAHTVVNSSTRP</sequence>
<dbReference type="InterPro" id="IPR029058">
    <property type="entry name" value="AB_hydrolase_fold"/>
</dbReference>
<organism evidence="7">
    <name type="scientific">Melampsora larici-populina (strain 98AG31 / pathotype 3-4-7)</name>
    <name type="common">Poplar leaf rust fungus</name>
    <dbReference type="NCBI Taxonomy" id="747676"/>
    <lineage>
        <taxon>Eukaryota</taxon>
        <taxon>Fungi</taxon>
        <taxon>Dikarya</taxon>
        <taxon>Basidiomycota</taxon>
        <taxon>Pucciniomycotina</taxon>
        <taxon>Pucciniomycetes</taxon>
        <taxon>Pucciniales</taxon>
        <taxon>Melampsoraceae</taxon>
        <taxon>Melampsora</taxon>
    </lineage>
</organism>
<evidence type="ECO:0000256" key="4">
    <source>
        <dbReference type="ARBA" id="ARBA00023098"/>
    </source>
</evidence>
<dbReference type="GeneID" id="18932199"/>
<dbReference type="PANTHER" id="PTHR10272">
    <property type="entry name" value="PLATELET-ACTIVATING FACTOR ACETYLHYDROLASE"/>
    <property type="match status" value="1"/>
</dbReference>
<dbReference type="Pfam" id="PF03403">
    <property type="entry name" value="PAF-AH_p_II"/>
    <property type="match status" value="1"/>
</dbReference>
<dbReference type="EMBL" id="GL883131">
    <property type="protein sequence ID" value="EGG02360.1"/>
    <property type="molecule type" value="Genomic_DNA"/>
</dbReference>